<evidence type="ECO:0000256" key="1">
    <source>
        <dbReference type="SAM" id="MobiDB-lite"/>
    </source>
</evidence>
<evidence type="ECO:0000313" key="2">
    <source>
        <dbReference type="EMBL" id="GID15319.1"/>
    </source>
</evidence>
<organism evidence="2 3">
    <name type="scientific">Actinocatenispora rupis</name>
    <dbReference type="NCBI Taxonomy" id="519421"/>
    <lineage>
        <taxon>Bacteria</taxon>
        <taxon>Bacillati</taxon>
        <taxon>Actinomycetota</taxon>
        <taxon>Actinomycetes</taxon>
        <taxon>Micromonosporales</taxon>
        <taxon>Micromonosporaceae</taxon>
        <taxon>Actinocatenispora</taxon>
    </lineage>
</organism>
<gene>
    <name evidence="2" type="ORF">Aru02nite_62080</name>
</gene>
<dbReference type="EMBL" id="BOMB01000041">
    <property type="protein sequence ID" value="GID15319.1"/>
    <property type="molecule type" value="Genomic_DNA"/>
</dbReference>
<proteinExistence type="predicted"/>
<reference evidence="2" key="1">
    <citation type="submission" date="2021-01" db="EMBL/GenBank/DDBJ databases">
        <title>Whole genome shotgun sequence of Actinocatenispora rupis NBRC 107355.</title>
        <authorList>
            <person name="Komaki H."/>
            <person name="Tamura T."/>
        </authorList>
    </citation>
    <scope>NUCLEOTIDE SEQUENCE</scope>
    <source>
        <strain evidence="2">NBRC 107355</strain>
    </source>
</reference>
<name>A0A8J3NDG9_9ACTN</name>
<dbReference type="Proteomes" id="UP000612808">
    <property type="component" value="Unassembled WGS sequence"/>
</dbReference>
<feature type="region of interest" description="Disordered" evidence="1">
    <location>
        <begin position="14"/>
        <end position="49"/>
    </location>
</feature>
<comment type="caution">
    <text evidence="2">The sequence shown here is derived from an EMBL/GenBank/DDBJ whole genome shotgun (WGS) entry which is preliminary data.</text>
</comment>
<keyword evidence="3" id="KW-1185">Reference proteome</keyword>
<accession>A0A8J3NDG9</accession>
<protein>
    <submittedName>
        <fullName evidence="2">Uncharacterized protein</fullName>
    </submittedName>
</protein>
<sequence>MRCWCDPSAIPAPTAPGPLPQSVRPRRALSRAAKLATRQQRERVTMQDTGNYSEADLVERSVSLASVYRCPDR</sequence>
<evidence type="ECO:0000313" key="3">
    <source>
        <dbReference type="Proteomes" id="UP000612808"/>
    </source>
</evidence>
<dbReference type="AlphaFoldDB" id="A0A8J3NDG9"/>